<comment type="caution">
    <text evidence="2">The sequence shown here is derived from an EMBL/GenBank/DDBJ whole genome shotgun (WGS) entry which is preliminary data.</text>
</comment>
<evidence type="ECO:0000313" key="2">
    <source>
        <dbReference type="EMBL" id="KAK2067619.1"/>
    </source>
</evidence>
<organism evidence="2 3">
    <name type="scientific">Phyllachora maydis</name>
    <dbReference type="NCBI Taxonomy" id="1825666"/>
    <lineage>
        <taxon>Eukaryota</taxon>
        <taxon>Fungi</taxon>
        <taxon>Dikarya</taxon>
        <taxon>Ascomycota</taxon>
        <taxon>Pezizomycotina</taxon>
        <taxon>Sordariomycetes</taxon>
        <taxon>Sordariomycetidae</taxon>
        <taxon>Phyllachorales</taxon>
        <taxon>Phyllachoraceae</taxon>
        <taxon>Phyllachora</taxon>
    </lineage>
</organism>
<dbReference type="Gene3D" id="3.20.20.140">
    <property type="entry name" value="Metal-dependent hydrolases"/>
    <property type="match status" value="1"/>
</dbReference>
<dbReference type="AlphaFoldDB" id="A0AAD9M7Q3"/>
<dbReference type="InterPro" id="IPR052358">
    <property type="entry name" value="Aro_Compnd_Degr_Hydrolases"/>
</dbReference>
<protein>
    <recommendedName>
        <fullName evidence="1">Amidohydrolase-related domain-containing protein</fullName>
    </recommendedName>
</protein>
<proteinExistence type="predicted"/>
<dbReference type="EMBL" id="JAQQPM010000001">
    <property type="protein sequence ID" value="KAK2067619.1"/>
    <property type="molecule type" value="Genomic_DNA"/>
</dbReference>
<gene>
    <name evidence="2" type="ORF">P8C59_001341</name>
</gene>
<reference evidence="2" key="1">
    <citation type="journal article" date="2023" name="Mol. Plant Microbe Interact.">
        <title>Elucidating the Obligate Nature and Biological Capacity of an Invasive Fungal Corn Pathogen.</title>
        <authorList>
            <person name="MacCready J.S."/>
            <person name="Roggenkamp E.M."/>
            <person name="Gdanetz K."/>
            <person name="Chilvers M.I."/>
        </authorList>
    </citation>
    <scope>NUCLEOTIDE SEQUENCE</scope>
    <source>
        <strain evidence="2">PM02</strain>
    </source>
</reference>
<dbReference type="GO" id="GO:0016787">
    <property type="term" value="F:hydrolase activity"/>
    <property type="evidence" value="ECO:0007669"/>
    <property type="project" value="InterPro"/>
</dbReference>
<dbReference type="PANTHER" id="PTHR35563">
    <property type="entry name" value="BARREL METAL-DEPENDENT HYDROLASE, PUTATIVE (AFU_ORTHOLOGUE AFUA_1G16240)-RELATED"/>
    <property type="match status" value="1"/>
</dbReference>
<dbReference type="Proteomes" id="UP001217918">
    <property type="component" value="Unassembled WGS sequence"/>
</dbReference>
<accession>A0AAD9M7Q3</accession>
<feature type="domain" description="Amidohydrolase-related" evidence="1">
    <location>
        <begin position="30"/>
        <end position="322"/>
    </location>
</feature>
<keyword evidence="3" id="KW-1185">Reference proteome</keyword>
<evidence type="ECO:0000313" key="3">
    <source>
        <dbReference type="Proteomes" id="UP001217918"/>
    </source>
</evidence>
<dbReference type="PANTHER" id="PTHR35563:SF2">
    <property type="entry name" value="BARREL METAL-DEPENDENT HYDROLASE, PUTATIVE (AFU_ORTHOLOGUE AFUA_1G16240)-RELATED"/>
    <property type="match status" value="1"/>
</dbReference>
<name>A0AAD9M7Q3_9PEZI</name>
<dbReference type="SUPFAM" id="SSF51556">
    <property type="entry name" value="Metallo-dependent hydrolases"/>
    <property type="match status" value="1"/>
</dbReference>
<dbReference type="InterPro" id="IPR006680">
    <property type="entry name" value="Amidohydro-rel"/>
</dbReference>
<evidence type="ECO:0000259" key="1">
    <source>
        <dbReference type="Pfam" id="PF04909"/>
    </source>
</evidence>
<sequence>MSTTTTSPDPYEAPDPAAVPLAQRLPPDAWDAHMHVLDPLRFPPQPTALYRPAAAPVARAAAFEQAVLGGIRHVAVVQPSIHGTDNGCVLDALRAWPGATGGGRAVGVVVLDPDVDDDPATLRAWHALGVRGVRLNLQSVGAGADGALEGLERALRTVAARVRGLGWAVQVYVPLGLVTALEGVVPQLGVRAFVIDHMGHPTLPDGASGEGYDPYALPGFAALVRLLQGTETMTFVKLSAPYRISRRRGEPGGLAFDHVDPVVKELLRVAGRSRVVFASDFPHTRFEGLDIRPWVHKVLDFCGHDGDLVESLFRDNARLLWGV</sequence>
<dbReference type="InterPro" id="IPR032466">
    <property type="entry name" value="Metal_Hydrolase"/>
</dbReference>
<dbReference type="Pfam" id="PF04909">
    <property type="entry name" value="Amidohydro_2"/>
    <property type="match status" value="1"/>
</dbReference>